<evidence type="ECO:0000313" key="6">
    <source>
        <dbReference type="EMBL" id="MBX7291189.1"/>
    </source>
</evidence>
<dbReference type="GeneID" id="66302579"/>
<keyword evidence="2" id="KW-0813">Transport</keyword>
<dbReference type="GO" id="GO:0046872">
    <property type="term" value="F:metal ion binding"/>
    <property type="evidence" value="ECO:0007669"/>
    <property type="project" value="UniProtKB-KW"/>
</dbReference>
<keyword evidence="5" id="KW-0175">Coiled coil</keyword>
<gene>
    <name evidence="6" type="ORF">K4H94_09160</name>
</gene>
<dbReference type="Pfam" id="PF01297">
    <property type="entry name" value="ZnuA"/>
    <property type="match status" value="1"/>
</dbReference>
<evidence type="ECO:0000256" key="3">
    <source>
        <dbReference type="ARBA" id="ARBA00022723"/>
    </source>
</evidence>
<keyword evidence="4" id="KW-0732">Signal</keyword>
<feature type="coiled-coil region" evidence="5">
    <location>
        <begin position="173"/>
        <end position="200"/>
    </location>
</feature>
<dbReference type="PANTHER" id="PTHR42953:SF1">
    <property type="entry name" value="METAL-BINDING PROTEIN HI_0362-RELATED"/>
    <property type="match status" value="1"/>
</dbReference>
<comment type="caution">
    <text evidence="6">The sequence shown here is derived from an EMBL/GenBank/DDBJ whole genome shotgun (WGS) entry which is preliminary data.</text>
</comment>
<dbReference type="EMBL" id="JAIFTX010000019">
    <property type="protein sequence ID" value="MBX7291189.1"/>
    <property type="molecule type" value="Genomic_DNA"/>
</dbReference>
<sequence>MKKLTYLMVIVTLALFLGLGLFSNPLLVNATNEFDKEKEVFLNITTVTKPQYYMVKSLVGDKHNVEYLFKSEDEIEKFKVDENIINNISNIDLFIYTGLNYEPWINDLIEDLKKSSLGIINISRGVRPLSYDLNAENKENPYYLLSYNDYKIALYNIKQALQERDIKNKDFYENNYDKTIKDLNDSLKALRGEVSKYKNYTVVTDTDVFDYIYKDLGINFIKVKDHEIRKILEEKNIDETKVIFVKDKNHVKKSNNEDKKESESEKIEEPLKCETIELVRFNGDISFEELILKNTKLVVDTIKKLPLE</sequence>
<organism evidence="6 7">
    <name type="scientific">Clostridium chauvoei</name>
    <dbReference type="NCBI Taxonomy" id="46867"/>
    <lineage>
        <taxon>Bacteria</taxon>
        <taxon>Bacillati</taxon>
        <taxon>Bacillota</taxon>
        <taxon>Clostridia</taxon>
        <taxon>Eubacteriales</taxon>
        <taxon>Clostridiaceae</taxon>
        <taxon>Clostridium</taxon>
    </lineage>
</organism>
<evidence type="ECO:0000256" key="4">
    <source>
        <dbReference type="ARBA" id="ARBA00022729"/>
    </source>
</evidence>
<evidence type="ECO:0000313" key="7">
    <source>
        <dbReference type="Proteomes" id="UP000775179"/>
    </source>
</evidence>
<keyword evidence="3" id="KW-0479">Metal-binding</keyword>
<dbReference type="GO" id="GO:0030313">
    <property type="term" value="C:cell envelope"/>
    <property type="evidence" value="ECO:0007669"/>
    <property type="project" value="UniProtKB-SubCell"/>
</dbReference>
<evidence type="ECO:0000256" key="2">
    <source>
        <dbReference type="ARBA" id="ARBA00022448"/>
    </source>
</evidence>
<accession>A0ABD4RIA2</accession>
<dbReference type="Proteomes" id="UP000775179">
    <property type="component" value="Unassembled WGS sequence"/>
</dbReference>
<dbReference type="KEGG" id="cchv:BTM20_11905"/>
<comment type="subcellular location">
    <subcellularLocation>
        <location evidence="1">Cell envelope</location>
    </subcellularLocation>
</comment>
<dbReference type="InterPro" id="IPR050492">
    <property type="entry name" value="Bact_metal-bind_prot9"/>
</dbReference>
<dbReference type="InterPro" id="IPR006127">
    <property type="entry name" value="ZnuA-like"/>
</dbReference>
<reference evidence="6 7" key="1">
    <citation type="submission" date="2021-08" db="EMBL/GenBank/DDBJ databases">
        <title>Genome sequence analysis of Clostridium chauvoei strains of European origin and evaluation of typing options for outbreak investigations.</title>
        <authorList>
            <person name="Abdel-Glil M."/>
            <person name="Thomas P."/>
            <person name="Seyboldt C."/>
        </authorList>
    </citation>
    <scope>NUCLEOTIDE SEQUENCE [LARGE SCALE GENOMIC DNA]</scope>
    <source>
        <strain evidence="6 7">S0260-09</strain>
    </source>
</reference>
<proteinExistence type="predicted"/>
<name>A0ABD4RIA2_9CLOT</name>
<evidence type="ECO:0000256" key="5">
    <source>
        <dbReference type="SAM" id="Coils"/>
    </source>
</evidence>
<dbReference type="SUPFAM" id="SSF53807">
    <property type="entry name" value="Helical backbone' metal receptor"/>
    <property type="match status" value="1"/>
</dbReference>
<dbReference type="Gene3D" id="3.40.50.1980">
    <property type="entry name" value="Nitrogenase molybdenum iron protein domain"/>
    <property type="match status" value="1"/>
</dbReference>
<evidence type="ECO:0000256" key="1">
    <source>
        <dbReference type="ARBA" id="ARBA00004196"/>
    </source>
</evidence>
<dbReference type="PANTHER" id="PTHR42953">
    <property type="entry name" value="HIGH-AFFINITY ZINC UPTAKE SYSTEM PROTEIN ZNUA-RELATED"/>
    <property type="match status" value="1"/>
</dbReference>
<protein>
    <submittedName>
        <fullName evidence="6">Metal ABC transporter substrate-binding protein</fullName>
    </submittedName>
</protein>
<dbReference type="RefSeq" id="WP_021876566.1">
    <property type="nucleotide sequence ID" value="NZ_CP018624.1"/>
</dbReference>
<dbReference type="AlphaFoldDB" id="A0ABD4RIA2"/>